<sequence length="185" mass="18317">MIRLNLGAGAGGGDAAGGAAAATTACTPSPAGAFADGSACEGFGASAAAAARTGHAAKTKRSSADAASRPKLGGTRGRLVALVLQGRGLLLAILWLWLAATGSAGLLEPRVAGTRVGHLEQTGGCGLQARRQPAGEVVEAAAEAKAARERGSAPRKLIAVKRGEMIENSVQTRTAPIDENAAAAW</sequence>
<reference evidence="1" key="1">
    <citation type="journal article" date="2019" name="Plant J.">
        <title>Chlorella vulgaris genome assembly and annotation reveals the molecular basis for metabolic acclimation to high light conditions.</title>
        <authorList>
            <person name="Cecchin M."/>
            <person name="Marcolungo L."/>
            <person name="Rossato M."/>
            <person name="Girolomoni L."/>
            <person name="Cosentino E."/>
            <person name="Cuine S."/>
            <person name="Li-Beisson Y."/>
            <person name="Delledonne M."/>
            <person name="Ballottari M."/>
        </authorList>
    </citation>
    <scope>NUCLEOTIDE SEQUENCE</scope>
    <source>
        <strain evidence="1">211/11P</strain>
    </source>
</reference>
<keyword evidence="2" id="KW-1185">Reference proteome</keyword>
<dbReference type="AlphaFoldDB" id="A0A9D4TSV3"/>
<gene>
    <name evidence="1" type="ORF">D9Q98_003471</name>
</gene>
<dbReference type="Proteomes" id="UP001055712">
    <property type="component" value="Unassembled WGS sequence"/>
</dbReference>
<proteinExistence type="predicted"/>
<evidence type="ECO:0000313" key="2">
    <source>
        <dbReference type="Proteomes" id="UP001055712"/>
    </source>
</evidence>
<dbReference type="PROSITE" id="PS51257">
    <property type="entry name" value="PROKAR_LIPOPROTEIN"/>
    <property type="match status" value="1"/>
</dbReference>
<evidence type="ECO:0000313" key="1">
    <source>
        <dbReference type="EMBL" id="KAI3433662.1"/>
    </source>
</evidence>
<reference evidence="1" key="2">
    <citation type="submission" date="2020-11" db="EMBL/GenBank/DDBJ databases">
        <authorList>
            <person name="Cecchin M."/>
            <person name="Marcolungo L."/>
            <person name="Rossato M."/>
            <person name="Girolomoni L."/>
            <person name="Cosentino E."/>
            <person name="Cuine S."/>
            <person name="Li-Beisson Y."/>
            <person name="Delledonne M."/>
            <person name="Ballottari M."/>
        </authorList>
    </citation>
    <scope>NUCLEOTIDE SEQUENCE</scope>
    <source>
        <strain evidence="1">211/11P</strain>
        <tissue evidence="1">Whole cell</tissue>
    </source>
</reference>
<organism evidence="1 2">
    <name type="scientific">Chlorella vulgaris</name>
    <name type="common">Green alga</name>
    <dbReference type="NCBI Taxonomy" id="3077"/>
    <lineage>
        <taxon>Eukaryota</taxon>
        <taxon>Viridiplantae</taxon>
        <taxon>Chlorophyta</taxon>
        <taxon>core chlorophytes</taxon>
        <taxon>Trebouxiophyceae</taxon>
        <taxon>Chlorellales</taxon>
        <taxon>Chlorellaceae</taxon>
        <taxon>Chlorella clade</taxon>
        <taxon>Chlorella</taxon>
    </lineage>
</organism>
<name>A0A9D4TSV3_CHLVU</name>
<dbReference type="EMBL" id="SIDB01000004">
    <property type="protein sequence ID" value="KAI3433662.1"/>
    <property type="molecule type" value="Genomic_DNA"/>
</dbReference>
<comment type="caution">
    <text evidence="1">The sequence shown here is derived from an EMBL/GenBank/DDBJ whole genome shotgun (WGS) entry which is preliminary data.</text>
</comment>
<accession>A0A9D4TSV3</accession>
<protein>
    <submittedName>
        <fullName evidence="1">Uncharacterized protein</fullName>
    </submittedName>
</protein>